<protein>
    <recommendedName>
        <fullName evidence="6">Mediator of RNA polymerase II transcription subunit 10</fullName>
    </recommendedName>
    <alternativeName>
        <fullName evidence="6">Mediator complex subunit 10</fullName>
    </alternativeName>
</protein>
<gene>
    <name evidence="6" type="primary">MED10</name>
    <name evidence="8" type="ORF">FA10DRAFT_265734</name>
</gene>
<feature type="region of interest" description="Disordered" evidence="7">
    <location>
        <begin position="1"/>
        <end position="57"/>
    </location>
</feature>
<keyword evidence="3 6" id="KW-0805">Transcription regulation</keyword>
<keyword evidence="6" id="KW-0010">Activator</keyword>
<dbReference type="GO" id="GO:0003712">
    <property type="term" value="F:transcription coregulator activity"/>
    <property type="evidence" value="ECO:0007669"/>
    <property type="project" value="InterPro"/>
</dbReference>
<dbReference type="Pfam" id="PF09748">
    <property type="entry name" value="Med10"/>
    <property type="match status" value="1"/>
</dbReference>
<evidence type="ECO:0000256" key="1">
    <source>
        <dbReference type="ARBA" id="ARBA00004123"/>
    </source>
</evidence>
<sequence>MPPRARDRTPTSPSPSPEPPLAGERREIAGDAPAAGPPGSASSALGPPDHGVAGAGAAAGAGAGATVMAGPTTTTSLDSGLHQVLPRPASEAARLELVDRVRLATEELYQLMMCASEIHEGAEDVIRIKINETMQTLQHVQDASTQPDLSQLVPDKVMAMVDQGRNPDIHTRNFVNRLVGDNQQLRGQLESFDLYRDTLRSKLASAFPEMTSDLEAIDAKALPAES</sequence>
<comment type="subcellular location">
    <subcellularLocation>
        <location evidence="1 6">Nucleus</location>
    </subcellularLocation>
</comment>
<evidence type="ECO:0000313" key="8">
    <source>
        <dbReference type="EMBL" id="PWN91911.1"/>
    </source>
</evidence>
<dbReference type="EMBL" id="KZ819635">
    <property type="protein sequence ID" value="PWN91911.1"/>
    <property type="molecule type" value="Genomic_DNA"/>
</dbReference>
<dbReference type="OrthoDB" id="337270at2759"/>
<dbReference type="FunCoup" id="A0A316YRP6">
    <property type="interactions" value="351"/>
</dbReference>
<dbReference type="STRING" id="215250.A0A316YRP6"/>
<comment type="similarity">
    <text evidence="2 6">Belongs to the Mediator complex subunit 10 family.</text>
</comment>
<evidence type="ECO:0000313" key="9">
    <source>
        <dbReference type="Proteomes" id="UP000245768"/>
    </source>
</evidence>
<evidence type="ECO:0000256" key="6">
    <source>
        <dbReference type="RuleBase" id="RU364146"/>
    </source>
</evidence>
<proteinExistence type="inferred from homology"/>
<dbReference type="GO" id="GO:0006357">
    <property type="term" value="P:regulation of transcription by RNA polymerase II"/>
    <property type="evidence" value="ECO:0007669"/>
    <property type="project" value="InterPro"/>
</dbReference>
<dbReference type="AlphaFoldDB" id="A0A316YRP6"/>
<name>A0A316YRP6_9BASI</name>
<organism evidence="8 9">
    <name type="scientific">Acaromyces ingoldii</name>
    <dbReference type="NCBI Taxonomy" id="215250"/>
    <lineage>
        <taxon>Eukaryota</taxon>
        <taxon>Fungi</taxon>
        <taxon>Dikarya</taxon>
        <taxon>Basidiomycota</taxon>
        <taxon>Ustilaginomycotina</taxon>
        <taxon>Exobasidiomycetes</taxon>
        <taxon>Exobasidiales</taxon>
        <taxon>Cryptobasidiaceae</taxon>
        <taxon>Acaromyces</taxon>
    </lineage>
</organism>
<accession>A0A316YRP6</accession>
<evidence type="ECO:0000256" key="4">
    <source>
        <dbReference type="ARBA" id="ARBA00023163"/>
    </source>
</evidence>
<keyword evidence="4 6" id="KW-0804">Transcription</keyword>
<dbReference type="InParanoid" id="A0A316YRP6"/>
<feature type="compositionally biased region" description="Low complexity" evidence="7">
    <location>
        <begin position="32"/>
        <end position="52"/>
    </location>
</feature>
<comment type="function">
    <text evidence="6">Component of the Mediator complex, a coactivator involved in the regulated transcription of nearly all RNA polymerase II-dependent genes. Mediator functions as a bridge to convey information from gene-specific regulatory proteins to the basal RNA polymerase II transcription machinery. Mediator is recruited to promoters by direct interactions with regulatory proteins and serves as a scaffold for the assembly of a functional preinitiation complex with RNA polymerase II and the general transcription factors.</text>
</comment>
<evidence type="ECO:0000256" key="7">
    <source>
        <dbReference type="SAM" id="MobiDB-lite"/>
    </source>
</evidence>
<evidence type="ECO:0000256" key="5">
    <source>
        <dbReference type="ARBA" id="ARBA00023242"/>
    </source>
</evidence>
<evidence type="ECO:0000256" key="2">
    <source>
        <dbReference type="ARBA" id="ARBA00005389"/>
    </source>
</evidence>
<dbReference type="GO" id="GO:0016592">
    <property type="term" value="C:mediator complex"/>
    <property type="evidence" value="ECO:0007669"/>
    <property type="project" value="InterPro"/>
</dbReference>
<reference evidence="8 9" key="1">
    <citation type="journal article" date="2018" name="Mol. Biol. Evol.">
        <title>Broad Genomic Sampling Reveals a Smut Pathogenic Ancestry of the Fungal Clade Ustilaginomycotina.</title>
        <authorList>
            <person name="Kijpornyongpan T."/>
            <person name="Mondo S.J."/>
            <person name="Barry K."/>
            <person name="Sandor L."/>
            <person name="Lee J."/>
            <person name="Lipzen A."/>
            <person name="Pangilinan J."/>
            <person name="LaButti K."/>
            <person name="Hainaut M."/>
            <person name="Henrissat B."/>
            <person name="Grigoriev I.V."/>
            <person name="Spatafora J.W."/>
            <person name="Aime M.C."/>
        </authorList>
    </citation>
    <scope>NUCLEOTIDE SEQUENCE [LARGE SCALE GENOMIC DNA]</scope>
    <source>
        <strain evidence="8 9">MCA 4198</strain>
    </source>
</reference>
<comment type="subunit">
    <text evidence="6">Component of the Mediator complex.</text>
</comment>
<dbReference type="InterPro" id="IPR019145">
    <property type="entry name" value="Mediator_Med10"/>
</dbReference>
<keyword evidence="5 6" id="KW-0539">Nucleus</keyword>
<evidence type="ECO:0000256" key="3">
    <source>
        <dbReference type="ARBA" id="ARBA00023015"/>
    </source>
</evidence>
<dbReference type="Proteomes" id="UP000245768">
    <property type="component" value="Unassembled WGS sequence"/>
</dbReference>
<keyword evidence="9" id="KW-1185">Reference proteome</keyword>